<feature type="domain" description="Gfo/Idh/MocA-like oxidoreductase N-terminal" evidence="3">
    <location>
        <begin position="4"/>
        <end position="120"/>
    </location>
</feature>
<dbReference type="GO" id="GO:0016491">
    <property type="term" value="F:oxidoreductase activity"/>
    <property type="evidence" value="ECO:0007669"/>
    <property type="project" value="UniProtKB-KW"/>
</dbReference>
<dbReference type="PANTHER" id="PTHR42840:SF3">
    <property type="entry name" value="BINDING ROSSMANN FOLD OXIDOREDUCTASE, PUTATIVE (AFU_ORTHOLOGUE AFUA_2G10240)-RELATED"/>
    <property type="match status" value="1"/>
</dbReference>
<dbReference type="AlphaFoldDB" id="A0AA45WTM0"/>
<dbReference type="SUPFAM" id="SSF55347">
    <property type="entry name" value="Glyceraldehyde-3-phosphate dehydrogenase-like, C-terminal domain"/>
    <property type="match status" value="1"/>
</dbReference>
<dbReference type="SUPFAM" id="SSF51735">
    <property type="entry name" value="NAD(P)-binding Rossmann-fold domains"/>
    <property type="match status" value="1"/>
</dbReference>
<dbReference type="GO" id="GO:0006740">
    <property type="term" value="P:NADPH regeneration"/>
    <property type="evidence" value="ECO:0007669"/>
    <property type="project" value="TreeGrafter"/>
</dbReference>
<dbReference type="NCBIfam" id="TIGR04380">
    <property type="entry name" value="myo_inos_iolG"/>
    <property type="match status" value="1"/>
</dbReference>
<feature type="domain" description="GFO/IDH/MocA-like oxidoreductase" evidence="4">
    <location>
        <begin position="133"/>
        <end position="257"/>
    </location>
</feature>
<dbReference type="Gene3D" id="3.30.360.10">
    <property type="entry name" value="Dihydrodipicolinate Reductase, domain 2"/>
    <property type="match status" value="1"/>
</dbReference>
<proteinExistence type="inferred from homology"/>
<dbReference type="PANTHER" id="PTHR42840">
    <property type="entry name" value="NAD(P)-BINDING ROSSMANN-FOLD SUPERFAMILY PROTEIN-RELATED"/>
    <property type="match status" value="1"/>
</dbReference>
<name>A0AA45WTM0_9CLOT</name>
<protein>
    <submittedName>
        <fullName evidence="5">Myo-inositol 2-dehydrogenase / D-chiro-inositol 1-dehydrogenase</fullName>
    </submittedName>
</protein>
<dbReference type="GO" id="GO:0000166">
    <property type="term" value="F:nucleotide binding"/>
    <property type="evidence" value="ECO:0007669"/>
    <property type="project" value="InterPro"/>
</dbReference>
<dbReference type="InterPro" id="IPR036291">
    <property type="entry name" value="NAD(P)-bd_dom_sf"/>
</dbReference>
<evidence type="ECO:0000259" key="4">
    <source>
        <dbReference type="Pfam" id="PF22725"/>
    </source>
</evidence>
<dbReference type="Pfam" id="PF01408">
    <property type="entry name" value="GFO_IDH_MocA"/>
    <property type="match status" value="1"/>
</dbReference>
<evidence type="ECO:0000259" key="3">
    <source>
        <dbReference type="Pfam" id="PF01408"/>
    </source>
</evidence>
<evidence type="ECO:0000256" key="2">
    <source>
        <dbReference type="ARBA" id="ARBA00023002"/>
    </source>
</evidence>
<dbReference type="GO" id="GO:0005737">
    <property type="term" value="C:cytoplasm"/>
    <property type="evidence" value="ECO:0007669"/>
    <property type="project" value="TreeGrafter"/>
</dbReference>
<keyword evidence="6" id="KW-1185">Reference proteome</keyword>
<organism evidence="5 6">
    <name type="scientific">Anoxynatronum buryatiense</name>
    <dbReference type="NCBI Taxonomy" id="489973"/>
    <lineage>
        <taxon>Bacteria</taxon>
        <taxon>Bacillati</taxon>
        <taxon>Bacillota</taxon>
        <taxon>Clostridia</taxon>
        <taxon>Eubacteriales</taxon>
        <taxon>Clostridiaceae</taxon>
        <taxon>Anoxynatronum</taxon>
    </lineage>
</organism>
<dbReference type="InterPro" id="IPR055170">
    <property type="entry name" value="GFO_IDH_MocA-like_dom"/>
</dbReference>
<comment type="caution">
    <text evidence="5">The sequence shown here is derived from an EMBL/GenBank/DDBJ whole genome shotgun (WGS) entry which is preliminary data.</text>
</comment>
<dbReference type="RefSeq" id="WP_283407898.1">
    <property type="nucleotide sequence ID" value="NZ_FXUF01000001.1"/>
</dbReference>
<gene>
    <name evidence="5" type="ORF">SAMN06296020_101563</name>
</gene>
<reference evidence="5" key="1">
    <citation type="submission" date="2017-05" db="EMBL/GenBank/DDBJ databases">
        <authorList>
            <person name="Varghese N."/>
            <person name="Submissions S."/>
        </authorList>
    </citation>
    <scope>NUCLEOTIDE SEQUENCE</scope>
    <source>
        <strain evidence="5">Su22</strain>
    </source>
</reference>
<dbReference type="EMBL" id="FXUF01000001">
    <property type="protein sequence ID" value="SMP41919.1"/>
    <property type="molecule type" value="Genomic_DNA"/>
</dbReference>
<dbReference type="Proteomes" id="UP001158066">
    <property type="component" value="Unassembled WGS sequence"/>
</dbReference>
<keyword evidence="2" id="KW-0560">Oxidoreductase</keyword>
<dbReference type="Pfam" id="PF22725">
    <property type="entry name" value="GFO_IDH_MocA_C3"/>
    <property type="match status" value="1"/>
</dbReference>
<evidence type="ECO:0000313" key="6">
    <source>
        <dbReference type="Proteomes" id="UP001158066"/>
    </source>
</evidence>
<evidence type="ECO:0000256" key="1">
    <source>
        <dbReference type="ARBA" id="ARBA00010928"/>
    </source>
</evidence>
<dbReference type="InterPro" id="IPR030827">
    <property type="entry name" value="Myo_inos_IolG"/>
</dbReference>
<dbReference type="Gene3D" id="3.40.50.720">
    <property type="entry name" value="NAD(P)-binding Rossmann-like Domain"/>
    <property type="match status" value="1"/>
</dbReference>
<accession>A0AA45WTM0</accession>
<sequence>MKKIRTGIVGLGRLGRQHAENAAFRIPHLELQAVCSVVPEEVEDFQKTWQIPEGYVDYDEMIEKSDLEAVLIASPSGYHCRQIEKALAAGLHVFCEKPLGISLDECRQAERAVEAHPDQIFMLGFMRRFDPSYQYAKKKLEEGAIGKPILFRGYSIDPESAIEGAIRFGPTSGGQFLDMAVHDIDLARWFLQAEARSVYAVGGCYLHPEFASFNDGDNVSALMQFENDTMAFFVAGRTAPHGYHIETEIIGTHGTLRIGGTPRANQVEILDRHGVRQECAQNFLERFEEAYLNELQTFAQCILKGEKPDVNVYDGTRATIIAKAATRSFRDKELVWIDVRNA</sequence>
<evidence type="ECO:0000313" key="5">
    <source>
        <dbReference type="EMBL" id="SMP41919.1"/>
    </source>
</evidence>
<comment type="similarity">
    <text evidence="1">Belongs to the Gfo/Idh/MocA family.</text>
</comment>
<dbReference type="InterPro" id="IPR000683">
    <property type="entry name" value="Gfo/Idh/MocA-like_OxRdtase_N"/>
</dbReference>